<dbReference type="InterPro" id="IPR018303">
    <property type="entry name" value="ATPase_P-typ_P_site"/>
</dbReference>
<keyword evidence="6 15" id="KW-0812">Transmembrane</keyword>
<dbReference type="PANTHER" id="PTHR43520">
    <property type="entry name" value="ATP7, ISOFORM B"/>
    <property type="match status" value="1"/>
</dbReference>
<feature type="transmembrane region" description="Helical" evidence="15">
    <location>
        <begin position="364"/>
        <end position="382"/>
    </location>
</feature>
<dbReference type="NCBIfam" id="TIGR01494">
    <property type="entry name" value="ATPase_P-type"/>
    <property type="match status" value="2"/>
</dbReference>
<dbReference type="InterPro" id="IPR036412">
    <property type="entry name" value="HAD-like_sf"/>
</dbReference>
<feature type="domain" description="HMA" evidence="16">
    <location>
        <begin position="21"/>
        <end position="87"/>
    </location>
</feature>
<dbReference type="GO" id="GO:0043682">
    <property type="term" value="F:P-type divalent copper transporter activity"/>
    <property type="evidence" value="ECO:0007669"/>
    <property type="project" value="TreeGrafter"/>
</dbReference>
<dbReference type="FunFam" id="2.70.150.10:FF:000002">
    <property type="entry name" value="Copper-transporting ATPase 1, putative"/>
    <property type="match status" value="1"/>
</dbReference>
<evidence type="ECO:0000256" key="8">
    <source>
        <dbReference type="ARBA" id="ARBA00022741"/>
    </source>
</evidence>
<reference evidence="17" key="1">
    <citation type="submission" date="2020-08" db="EMBL/GenBank/DDBJ databases">
        <title>Novel species isolated from subtropical streams in China.</title>
        <authorList>
            <person name="Lu H."/>
        </authorList>
    </citation>
    <scope>NUCLEOTIDE SEQUENCE</scope>
    <source>
        <strain evidence="17">CY7W</strain>
    </source>
</reference>
<dbReference type="GO" id="GO:0005886">
    <property type="term" value="C:plasma membrane"/>
    <property type="evidence" value="ECO:0007669"/>
    <property type="project" value="UniProtKB-SubCell"/>
</dbReference>
<feature type="transmembrane region" description="Helical" evidence="15">
    <location>
        <begin position="147"/>
        <end position="165"/>
    </location>
</feature>
<evidence type="ECO:0000256" key="3">
    <source>
        <dbReference type="ARBA" id="ARBA00022448"/>
    </source>
</evidence>
<dbReference type="InterPro" id="IPR036163">
    <property type="entry name" value="HMA_dom_sf"/>
</dbReference>
<dbReference type="InterPro" id="IPR008250">
    <property type="entry name" value="ATPase_P-typ_transduc_dom_A_sf"/>
</dbReference>
<dbReference type="Gene3D" id="3.40.50.1000">
    <property type="entry name" value="HAD superfamily/HAD-like"/>
    <property type="match status" value="1"/>
</dbReference>
<proteinExistence type="inferred from homology"/>
<evidence type="ECO:0000256" key="11">
    <source>
        <dbReference type="ARBA" id="ARBA00022967"/>
    </source>
</evidence>
<feature type="transmembrane region" description="Helical" evidence="15">
    <location>
        <begin position="203"/>
        <end position="222"/>
    </location>
</feature>
<feature type="transmembrane region" description="Helical" evidence="15">
    <location>
        <begin position="108"/>
        <end position="127"/>
    </location>
</feature>
<evidence type="ECO:0000256" key="1">
    <source>
        <dbReference type="ARBA" id="ARBA00004651"/>
    </source>
</evidence>
<dbReference type="PANTHER" id="PTHR43520:SF5">
    <property type="entry name" value="CATION-TRANSPORTING P-TYPE ATPASE-RELATED"/>
    <property type="match status" value="1"/>
</dbReference>
<comment type="caution">
    <text evidence="17">The sequence shown here is derived from an EMBL/GenBank/DDBJ whole genome shotgun (WGS) entry which is preliminary data.</text>
</comment>
<dbReference type="GO" id="GO:0005524">
    <property type="term" value="F:ATP binding"/>
    <property type="evidence" value="ECO:0007669"/>
    <property type="project" value="UniProtKB-UniRule"/>
</dbReference>
<dbReference type="CDD" id="cd02079">
    <property type="entry name" value="P-type_ATPase_HM"/>
    <property type="match status" value="1"/>
</dbReference>
<keyword evidence="10" id="KW-0460">Magnesium</keyword>
<dbReference type="InterPro" id="IPR006121">
    <property type="entry name" value="HMA_dom"/>
</dbReference>
<evidence type="ECO:0000256" key="7">
    <source>
        <dbReference type="ARBA" id="ARBA00022723"/>
    </source>
</evidence>
<keyword evidence="7 15" id="KW-0479">Metal-binding</keyword>
<dbReference type="InterPro" id="IPR059000">
    <property type="entry name" value="ATPase_P-type_domA"/>
</dbReference>
<dbReference type="CDD" id="cd00371">
    <property type="entry name" value="HMA"/>
    <property type="match status" value="1"/>
</dbReference>
<dbReference type="InterPro" id="IPR027256">
    <property type="entry name" value="P-typ_ATPase_IB"/>
</dbReference>
<keyword evidence="4 15" id="KW-1003">Cell membrane</keyword>
<dbReference type="Pfam" id="PF00122">
    <property type="entry name" value="E1-E2_ATPase"/>
    <property type="match status" value="1"/>
</dbReference>
<evidence type="ECO:0000313" key="18">
    <source>
        <dbReference type="Proteomes" id="UP000612361"/>
    </source>
</evidence>
<dbReference type="AlphaFoldDB" id="A0A923I933"/>
<evidence type="ECO:0000313" key="17">
    <source>
        <dbReference type="EMBL" id="MBC3934890.1"/>
    </source>
</evidence>
<keyword evidence="9 15" id="KW-0067">ATP-binding</keyword>
<feature type="transmembrane region" description="Helical" evidence="15">
    <location>
        <begin position="177"/>
        <end position="197"/>
    </location>
</feature>
<accession>A0A923I933</accession>
<feature type="transmembrane region" description="Helical" evidence="15">
    <location>
        <begin position="720"/>
        <end position="739"/>
    </location>
</feature>
<dbReference type="NCBIfam" id="TIGR01525">
    <property type="entry name" value="ATPase-IB_hvy"/>
    <property type="match status" value="1"/>
</dbReference>
<keyword evidence="13" id="KW-0406">Ion transport</keyword>
<evidence type="ECO:0000259" key="16">
    <source>
        <dbReference type="PROSITE" id="PS50846"/>
    </source>
</evidence>
<evidence type="ECO:0000256" key="6">
    <source>
        <dbReference type="ARBA" id="ARBA00022692"/>
    </source>
</evidence>
<dbReference type="NCBIfam" id="TIGR01511">
    <property type="entry name" value="ATPase-IB1_Cu"/>
    <property type="match status" value="1"/>
</dbReference>
<dbReference type="InterPro" id="IPR023298">
    <property type="entry name" value="ATPase_P-typ_TM_dom_sf"/>
</dbReference>
<keyword evidence="14 15" id="KW-0472">Membrane</keyword>
<organism evidence="17 18">
    <name type="scientific">Undibacterium rugosum</name>
    <dbReference type="NCBI Taxonomy" id="2762291"/>
    <lineage>
        <taxon>Bacteria</taxon>
        <taxon>Pseudomonadati</taxon>
        <taxon>Pseudomonadota</taxon>
        <taxon>Betaproteobacteria</taxon>
        <taxon>Burkholderiales</taxon>
        <taxon>Oxalobacteraceae</taxon>
        <taxon>Undibacterium</taxon>
    </lineage>
</organism>
<keyword evidence="5" id="KW-0597">Phosphoprotein</keyword>
<dbReference type="PRINTS" id="PR00120">
    <property type="entry name" value="HATPASE"/>
</dbReference>
<dbReference type="RefSeq" id="WP_186880500.1">
    <property type="nucleotide sequence ID" value="NZ_JACOGG010000005.1"/>
</dbReference>
<dbReference type="EMBL" id="JACOGG010000005">
    <property type="protein sequence ID" value="MBC3934890.1"/>
    <property type="molecule type" value="Genomic_DNA"/>
</dbReference>
<keyword evidence="12 15" id="KW-1133">Transmembrane helix</keyword>
<dbReference type="Pfam" id="PF00702">
    <property type="entry name" value="Hydrolase"/>
    <property type="match status" value="1"/>
</dbReference>
<sequence length="750" mass="80421">MSIPPGTRITKAADAAQENYLQDKLALSGMHCAACIQLIEFRVRQIPGILTFVINPATHRADVQWDAAQTGLSQIIQAIVQLGYGALPANQSPDEVERQQNKLAIWRIFVAGFAMMQVMMYAFPAYLVPVPTADGDLTPDLDKLLKLASMVLAIPVVGFSALPFFQSAWRDIKNRHIGMDVPVSLGILLTFFASVWATYTGGAVYFDSAIMFVFLLLGARWIEQKVQKRTGAALKILTRLQPLIAQVLPDFPRQRQVQEKDAAQLMEGEIVLVVPGAQIPADGIVVEGCSECDESLMTGESQAIPKAVGDTVIAGAVNMSGSLVVRATQVGQQTRLASLIGMMERAAAEKPAIVLLADRHASRFLLIIMLIAIVAGMAWASIDPSRALWIAISVIVVTCPCALSLATPGVMAAAIGLMAQHGLLVKSGKAIQGMAQATHFVFDKTGTLTAGRMQVAACRDLTSSVLARQLGFRLASESAHPVSKAIANYLSGWQGQGADLKLQNVREVAGAGIEAELDGVIFRLGQPVYATQALPLPFILPVELIGKSVTVLADRDQVHLIFLLDDVMRDDAPQLVQSLQKNGKQVMLLSGDAEEAVQKLAASCGIADARARMSPLDKHNVVKSLQAKGARVVMVGDGMNDGPVLSIADVSIAMGQGAAISQTRSDLLLMSNRLSDLMFGLGVAEKAFRLIRENLMWAIVYNLIAIPAAVAGWLEPWHAALGMSLSSLLVVLNALRLYLLPRPAFPLTVE</sequence>
<keyword evidence="11" id="KW-1278">Translocase</keyword>
<dbReference type="InterPro" id="IPR044492">
    <property type="entry name" value="P_typ_ATPase_HD_dom"/>
</dbReference>
<evidence type="ECO:0000256" key="13">
    <source>
        <dbReference type="ARBA" id="ARBA00023065"/>
    </source>
</evidence>
<dbReference type="SUPFAM" id="SSF81653">
    <property type="entry name" value="Calcium ATPase, transduction domain A"/>
    <property type="match status" value="1"/>
</dbReference>
<dbReference type="SFLD" id="SFLDF00027">
    <property type="entry name" value="p-type_atpase"/>
    <property type="match status" value="1"/>
</dbReference>
<evidence type="ECO:0000256" key="15">
    <source>
        <dbReference type="RuleBase" id="RU362081"/>
    </source>
</evidence>
<dbReference type="GO" id="GO:0005507">
    <property type="term" value="F:copper ion binding"/>
    <property type="evidence" value="ECO:0007669"/>
    <property type="project" value="TreeGrafter"/>
</dbReference>
<feature type="transmembrane region" description="Helical" evidence="15">
    <location>
        <begin position="695"/>
        <end position="714"/>
    </location>
</feature>
<dbReference type="PROSITE" id="PS50846">
    <property type="entry name" value="HMA_2"/>
    <property type="match status" value="1"/>
</dbReference>
<protein>
    <submittedName>
        <fullName evidence="17">Cation-translocating P-type ATPase</fullName>
    </submittedName>
</protein>
<dbReference type="Gene3D" id="3.30.70.100">
    <property type="match status" value="1"/>
</dbReference>
<dbReference type="InterPro" id="IPR023214">
    <property type="entry name" value="HAD_sf"/>
</dbReference>
<keyword evidence="18" id="KW-1185">Reference proteome</keyword>
<dbReference type="SUPFAM" id="SSF56784">
    <property type="entry name" value="HAD-like"/>
    <property type="match status" value="1"/>
</dbReference>
<feature type="transmembrane region" description="Helical" evidence="15">
    <location>
        <begin position="388"/>
        <end position="419"/>
    </location>
</feature>
<evidence type="ECO:0000256" key="5">
    <source>
        <dbReference type="ARBA" id="ARBA00022553"/>
    </source>
</evidence>
<keyword evidence="8 15" id="KW-0547">Nucleotide-binding</keyword>
<dbReference type="InterPro" id="IPR023299">
    <property type="entry name" value="ATPase_P-typ_cyto_dom_N"/>
</dbReference>
<dbReference type="SFLD" id="SFLDS00003">
    <property type="entry name" value="Haloacid_Dehalogenase"/>
    <property type="match status" value="1"/>
</dbReference>
<comment type="subcellular location">
    <subcellularLocation>
        <location evidence="1">Cell membrane</location>
        <topology evidence="1">Multi-pass membrane protein</topology>
    </subcellularLocation>
</comment>
<dbReference type="SUPFAM" id="SSF55008">
    <property type="entry name" value="HMA, heavy metal-associated domain"/>
    <property type="match status" value="1"/>
</dbReference>
<evidence type="ECO:0000256" key="14">
    <source>
        <dbReference type="ARBA" id="ARBA00023136"/>
    </source>
</evidence>
<dbReference type="PROSITE" id="PS00154">
    <property type="entry name" value="ATPASE_E1_E2"/>
    <property type="match status" value="1"/>
</dbReference>
<evidence type="ECO:0000256" key="9">
    <source>
        <dbReference type="ARBA" id="ARBA00022840"/>
    </source>
</evidence>
<dbReference type="PRINTS" id="PR00119">
    <property type="entry name" value="CATATPASE"/>
</dbReference>
<evidence type="ECO:0000256" key="2">
    <source>
        <dbReference type="ARBA" id="ARBA00006024"/>
    </source>
</evidence>
<evidence type="ECO:0000256" key="10">
    <source>
        <dbReference type="ARBA" id="ARBA00022842"/>
    </source>
</evidence>
<name>A0A923I933_9BURK</name>
<evidence type="ECO:0000256" key="4">
    <source>
        <dbReference type="ARBA" id="ARBA00022475"/>
    </source>
</evidence>
<gene>
    <name evidence="17" type="ORF">H8K47_05905</name>
</gene>
<evidence type="ECO:0000256" key="12">
    <source>
        <dbReference type="ARBA" id="ARBA00022989"/>
    </source>
</evidence>
<dbReference type="Gene3D" id="2.70.150.10">
    <property type="entry name" value="Calcium-transporting ATPase, cytoplasmic transduction domain A"/>
    <property type="match status" value="1"/>
</dbReference>
<comment type="similarity">
    <text evidence="2 15">Belongs to the cation transport ATPase (P-type) (TC 3.A.3) family. Type IB subfamily.</text>
</comment>
<dbReference type="SUPFAM" id="SSF81665">
    <property type="entry name" value="Calcium ATPase, transmembrane domain M"/>
    <property type="match status" value="1"/>
</dbReference>
<dbReference type="InterPro" id="IPR001757">
    <property type="entry name" value="P_typ_ATPase"/>
</dbReference>
<dbReference type="Pfam" id="PF00403">
    <property type="entry name" value="HMA"/>
    <property type="match status" value="1"/>
</dbReference>
<dbReference type="GO" id="GO:0055070">
    <property type="term" value="P:copper ion homeostasis"/>
    <property type="evidence" value="ECO:0007669"/>
    <property type="project" value="TreeGrafter"/>
</dbReference>
<keyword evidence="3" id="KW-0813">Transport</keyword>
<dbReference type="SFLD" id="SFLDG00002">
    <property type="entry name" value="C1.7:_P-type_atpase_like"/>
    <property type="match status" value="1"/>
</dbReference>
<dbReference type="GO" id="GO:0016887">
    <property type="term" value="F:ATP hydrolysis activity"/>
    <property type="evidence" value="ECO:0007669"/>
    <property type="project" value="InterPro"/>
</dbReference>
<dbReference type="Proteomes" id="UP000612361">
    <property type="component" value="Unassembled WGS sequence"/>
</dbReference>
<dbReference type="Gene3D" id="3.40.1110.10">
    <property type="entry name" value="Calcium-transporting ATPase, cytoplasmic domain N"/>
    <property type="match status" value="1"/>
</dbReference>